<comment type="caution">
    <text evidence="2">The sequence shown here is derived from an EMBL/GenBank/DDBJ whole genome shotgun (WGS) entry which is preliminary data.</text>
</comment>
<dbReference type="Proteomes" id="UP001209878">
    <property type="component" value="Unassembled WGS sequence"/>
</dbReference>
<protein>
    <submittedName>
        <fullName evidence="2">Uncharacterized protein</fullName>
    </submittedName>
</protein>
<proteinExistence type="predicted"/>
<dbReference type="PANTHER" id="PTHR23157">
    <property type="entry name" value="GRIP AND COILED-COIL DOMAIN-CONTAINING PROTEIN 1"/>
    <property type="match status" value="1"/>
</dbReference>
<dbReference type="PANTHER" id="PTHR23157:SF24">
    <property type="entry name" value="GOLGIN SUBFAMILY A MEMBER 1"/>
    <property type="match status" value="1"/>
</dbReference>
<accession>A0AAD9KNJ1</accession>
<dbReference type="AlphaFoldDB" id="A0AAD9KNJ1"/>
<dbReference type="GO" id="GO:0005794">
    <property type="term" value="C:Golgi apparatus"/>
    <property type="evidence" value="ECO:0007669"/>
    <property type="project" value="TreeGrafter"/>
</dbReference>
<gene>
    <name evidence="2" type="ORF">NP493_772g01011</name>
</gene>
<keyword evidence="3" id="KW-1185">Reference proteome</keyword>
<dbReference type="EMBL" id="JAODUO010000773">
    <property type="protein sequence ID" value="KAK2174829.1"/>
    <property type="molecule type" value="Genomic_DNA"/>
</dbReference>
<dbReference type="Gene3D" id="1.20.5.340">
    <property type="match status" value="1"/>
</dbReference>
<reference evidence="2" key="1">
    <citation type="journal article" date="2023" name="Mol. Biol. Evol.">
        <title>Third-Generation Sequencing Reveals the Adaptive Role of the Epigenome in Three Deep-Sea Polychaetes.</title>
        <authorList>
            <person name="Perez M."/>
            <person name="Aroh O."/>
            <person name="Sun Y."/>
            <person name="Lan Y."/>
            <person name="Juniper S.K."/>
            <person name="Young C.R."/>
            <person name="Angers B."/>
            <person name="Qian P.Y."/>
        </authorList>
    </citation>
    <scope>NUCLEOTIDE SEQUENCE</scope>
    <source>
        <strain evidence="2">R07B-5</strain>
    </source>
</reference>
<evidence type="ECO:0000313" key="2">
    <source>
        <dbReference type="EMBL" id="KAK2174829.1"/>
    </source>
</evidence>
<keyword evidence="1" id="KW-0175">Coiled coil</keyword>
<evidence type="ECO:0000256" key="1">
    <source>
        <dbReference type="SAM" id="Coils"/>
    </source>
</evidence>
<organism evidence="2 3">
    <name type="scientific">Ridgeia piscesae</name>
    <name type="common">Tubeworm</name>
    <dbReference type="NCBI Taxonomy" id="27915"/>
    <lineage>
        <taxon>Eukaryota</taxon>
        <taxon>Metazoa</taxon>
        <taxon>Spiralia</taxon>
        <taxon>Lophotrochozoa</taxon>
        <taxon>Annelida</taxon>
        <taxon>Polychaeta</taxon>
        <taxon>Sedentaria</taxon>
        <taxon>Canalipalpata</taxon>
        <taxon>Sabellida</taxon>
        <taxon>Siboglinidae</taxon>
        <taxon>Ridgeia</taxon>
    </lineage>
</organism>
<sequence length="279" mass="30959">MTSHKDSLTSVQVELRQCSQDKDTLLLRNAQLFQEIESVKRVQTEVCGDLERDGQQKDAAISGLEQQLMELQTEVATHQGRVTDLESQHQVAQGALQSAEVERLQVGMTALESQLVDKNKTIKQQQQRLSDLKKLLQRELKVQTTHGDQPTMTGGTTCVTARTKDILPAVHTSMSQNELQTRHQVAPSQPDPFTVNSSVAQLPNWSQNNAGFGSSMMTSSSLVCSKSAAACGSCHRPYCDELDGEQCITDTNFQYLRHVVLKFMLSRETEVCVTSRIGH</sequence>
<name>A0AAD9KNJ1_RIDPI</name>
<feature type="coiled-coil region" evidence="1">
    <location>
        <begin position="61"/>
        <end position="142"/>
    </location>
</feature>
<evidence type="ECO:0000313" key="3">
    <source>
        <dbReference type="Proteomes" id="UP001209878"/>
    </source>
</evidence>
<dbReference type="InterPro" id="IPR051952">
    <property type="entry name" value="Golgi-autophagy_related"/>
</dbReference>